<dbReference type="InterPro" id="IPR015943">
    <property type="entry name" value="WD40/YVTN_repeat-like_dom_sf"/>
</dbReference>
<keyword evidence="2" id="KW-1185">Reference proteome</keyword>
<dbReference type="InterPro" id="IPR001680">
    <property type="entry name" value="WD40_rpt"/>
</dbReference>
<dbReference type="Proteomes" id="UP000663879">
    <property type="component" value="Unassembled WGS sequence"/>
</dbReference>
<organism evidence="1 2">
    <name type="scientific">Brachionus calyciflorus</name>
    <dbReference type="NCBI Taxonomy" id="104777"/>
    <lineage>
        <taxon>Eukaryota</taxon>
        <taxon>Metazoa</taxon>
        <taxon>Spiralia</taxon>
        <taxon>Gnathifera</taxon>
        <taxon>Rotifera</taxon>
        <taxon>Eurotatoria</taxon>
        <taxon>Monogononta</taxon>
        <taxon>Pseudotrocha</taxon>
        <taxon>Ploima</taxon>
        <taxon>Brachionidae</taxon>
        <taxon>Brachionus</taxon>
    </lineage>
</organism>
<dbReference type="InterPro" id="IPR036322">
    <property type="entry name" value="WD40_repeat_dom_sf"/>
</dbReference>
<dbReference type="Gene3D" id="2.130.10.10">
    <property type="entry name" value="YVTN repeat-like/Quinoprotein amine dehydrogenase"/>
    <property type="match status" value="1"/>
</dbReference>
<evidence type="ECO:0000313" key="1">
    <source>
        <dbReference type="EMBL" id="CAF0849991.1"/>
    </source>
</evidence>
<name>A0A813WBU6_9BILA</name>
<dbReference type="SUPFAM" id="SSF50978">
    <property type="entry name" value="WD40 repeat-like"/>
    <property type="match status" value="1"/>
</dbReference>
<protein>
    <submittedName>
        <fullName evidence="1">Uncharacterized protein</fullName>
    </submittedName>
</protein>
<dbReference type="Pfam" id="PF00400">
    <property type="entry name" value="WD40"/>
    <property type="match status" value="1"/>
</dbReference>
<reference evidence="1" key="1">
    <citation type="submission" date="2021-02" db="EMBL/GenBank/DDBJ databases">
        <authorList>
            <person name="Nowell W R."/>
        </authorList>
    </citation>
    <scope>NUCLEOTIDE SEQUENCE</scope>
    <source>
        <strain evidence="1">Ploen Becks lab</strain>
    </source>
</reference>
<dbReference type="AlphaFoldDB" id="A0A813WBU6"/>
<comment type="caution">
    <text evidence="1">The sequence shown here is derived from an EMBL/GenBank/DDBJ whole genome shotgun (WGS) entry which is preliminary data.</text>
</comment>
<dbReference type="EMBL" id="CAJNOC010001267">
    <property type="protein sequence ID" value="CAF0849991.1"/>
    <property type="molecule type" value="Genomic_DNA"/>
</dbReference>
<sequence>MRDPGEISDVKVIGNDKIISTSYDGSINLITYKDGIITHVSDNEASVNCICVLDDDTFATGSDDMTIKIRNKNTKKLKWDYKKSLNIYVYKGHESGVRCLEKIPDD</sequence>
<gene>
    <name evidence="1" type="ORF">OXX778_LOCUS8899</name>
</gene>
<proteinExistence type="predicted"/>
<accession>A0A813WBU6</accession>
<evidence type="ECO:0000313" key="2">
    <source>
        <dbReference type="Proteomes" id="UP000663879"/>
    </source>
</evidence>
<dbReference type="OrthoDB" id="674604at2759"/>